<evidence type="ECO:0000256" key="1">
    <source>
        <dbReference type="ARBA" id="ARBA00001784"/>
    </source>
</evidence>
<evidence type="ECO:0000256" key="5">
    <source>
        <dbReference type="ARBA" id="ARBA00020164"/>
    </source>
</evidence>
<dbReference type="AlphaFoldDB" id="A0A6A6QNJ6"/>
<dbReference type="OrthoDB" id="509395at2759"/>
<evidence type="ECO:0000313" key="10">
    <source>
        <dbReference type="Proteomes" id="UP000799750"/>
    </source>
</evidence>
<dbReference type="Pfam" id="PF03306">
    <property type="entry name" value="AAL_decarboxy"/>
    <property type="match status" value="1"/>
</dbReference>
<dbReference type="Proteomes" id="UP000799750">
    <property type="component" value="Unassembled WGS sequence"/>
</dbReference>
<name>A0A6A6QNJ6_9PEZI</name>
<evidence type="ECO:0000256" key="2">
    <source>
        <dbReference type="ARBA" id="ARBA00005170"/>
    </source>
</evidence>
<evidence type="ECO:0000256" key="4">
    <source>
        <dbReference type="ARBA" id="ARBA00013204"/>
    </source>
</evidence>
<evidence type="ECO:0000256" key="7">
    <source>
        <dbReference type="ARBA" id="ARBA00023061"/>
    </source>
</evidence>
<comment type="pathway">
    <text evidence="2">Polyol metabolism; (R,R)-butane-2,3-diol biosynthesis; (R,R)-butane-2,3-diol from pyruvate: step 2/3.</text>
</comment>
<dbReference type="GO" id="GO:0045151">
    <property type="term" value="P:acetoin biosynthetic process"/>
    <property type="evidence" value="ECO:0007669"/>
    <property type="project" value="UniProtKB-KW"/>
</dbReference>
<dbReference type="EMBL" id="MU004191">
    <property type="protein sequence ID" value="KAF2493699.1"/>
    <property type="molecule type" value="Genomic_DNA"/>
</dbReference>
<sequence length="233" mass="24900">MVAHIPNDIFQFSLPAAIGDPTSPAGPTPANLSGYGNHGVGILASGLPLAFIDDVAWSFDAANSLTRAPSDAAISFVQMTKFVAEHRSWTGFRNGVNSCADASWLLEHVYAKGAGDSGGANSFMPFLIRGDFREVKMARGKKAVGEEEQEDFCLNGCQGTIVGVFSPTWAAGISVAGVNCYYLSNQTEEQMRAGGRVLAFEATDEKSLLFEWAVTGRFHLGMPKGAEWEALKL</sequence>
<evidence type="ECO:0000256" key="6">
    <source>
        <dbReference type="ARBA" id="ARBA00022793"/>
    </source>
</evidence>
<keyword evidence="6" id="KW-0210">Decarboxylase</keyword>
<reference evidence="9" key="1">
    <citation type="journal article" date="2020" name="Stud. Mycol.">
        <title>101 Dothideomycetes genomes: a test case for predicting lifestyles and emergence of pathogens.</title>
        <authorList>
            <person name="Haridas S."/>
            <person name="Albert R."/>
            <person name="Binder M."/>
            <person name="Bloem J."/>
            <person name="Labutti K."/>
            <person name="Salamov A."/>
            <person name="Andreopoulos B."/>
            <person name="Baker S."/>
            <person name="Barry K."/>
            <person name="Bills G."/>
            <person name="Bluhm B."/>
            <person name="Cannon C."/>
            <person name="Castanera R."/>
            <person name="Culley D."/>
            <person name="Daum C."/>
            <person name="Ezra D."/>
            <person name="Gonzalez J."/>
            <person name="Henrissat B."/>
            <person name="Kuo A."/>
            <person name="Liang C."/>
            <person name="Lipzen A."/>
            <person name="Lutzoni F."/>
            <person name="Magnuson J."/>
            <person name="Mondo S."/>
            <person name="Nolan M."/>
            <person name="Ohm R."/>
            <person name="Pangilinan J."/>
            <person name="Park H.-J."/>
            <person name="Ramirez L."/>
            <person name="Alfaro M."/>
            <person name="Sun H."/>
            <person name="Tritt A."/>
            <person name="Yoshinaga Y."/>
            <person name="Zwiers L.-H."/>
            <person name="Turgeon B."/>
            <person name="Goodwin S."/>
            <person name="Spatafora J."/>
            <person name="Crous P."/>
            <person name="Grigoriev I."/>
        </authorList>
    </citation>
    <scope>NUCLEOTIDE SEQUENCE</scope>
    <source>
        <strain evidence="9">CBS 269.34</strain>
    </source>
</reference>
<comment type="similarity">
    <text evidence="3">Belongs to the alpha-acetolactate decarboxylase family.</text>
</comment>
<accession>A0A6A6QNJ6</accession>
<comment type="catalytic activity">
    <reaction evidence="1">
        <text>(2S)-2-acetolactate + H(+) = (R)-acetoin + CO2</text>
        <dbReference type="Rhea" id="RHEA:21580"/>
        <dbReference type="ChEBI" id="CHEBI:15378"/>
        <dbReference type="ChEBI" id="CHEBI:15686"/>
        <dbReference type="ChEBI" id="CHEBI:16526"/>
        <dbReference type="ChEBI" id="CHEBI:58476"/>
        <dbReference type="EC" id="4.1.1.5"/>
    </reaction>
</comment>
<proteinExistence type="inferred from homology"/>
<dbReference type="UniPathway" id="UPA00626">
    <property type="reaction ID" value="UER00678"/>
</dbReference>
<evidence type="ECO:0000256" key="3">
    <source>
        <dbReference type="ARBA" id="ARBA00007106"/>
    </source>
</evidence>
<dbReference type="Gene3D" id="3.30.1330.80">
    <property type="entry name" value="Hypothetical protein, similar to alpha- acetolactate decarboxylase, domain 2"/>
    <property type="match status" value="2"/>
</dbReference>
<keyword evidence="10" id="KW-1185">Reference proteome</keyword>
<evidence type="ECO:0000256" key="8">
    <source>
        <dbReference type="ARBA" id="ARBA00023239"/>
    </source>
</evidence>
<evidence type="ECO:0000313" key="9">
    <source>
        <dbReference type="EMBL" id="KAF2493699.1"/>
    </source>
</evidence>
<dbReference type="PANTHER" id="PTHR35524:SF1">
    <property type="entry name" value="ALPHA-ACETOLACTATE DECARBOXYLASE"/>
    <property type="match status" value="1"/>
</dbReference>
<dbReference type="SUPFAM" id="SSF117856">
    <property type="entry name" value="AF0104/ALDC/Ptd012-like"/>
    <property type="match status" value="1"/>
</dbReference>
<dbReference type="InterPro" id="IPR005128">
    <property type="entry name" value="Acetolactate_a_deCO2ase"/>
</dbReference>
<dbReference type="PANTHER" id="PTHR35524">
    <property type="entry name" value="ALPHA-ACETOLACTATE DECARBOXYLASE"/>
    <property type="match status" value="1"/>
</dbReference>
<organism evidence="9 10">
    <name type="scientific">Lophium mytilinum</name>
    <dbReference type="NCBI Taxonomy" id="390894"/>
    <lineage>
        <taxon>Eukaryota</taxon>
        <taxon>Fungi</taxon>
        <taxon>Dikarya</taxon>
        <taxon>Ascomycota</taxon>
        <taxon>Pezizomycotina</taxon>
        <taxon>Dothideomycetes</taxon>
        <taxon>Pleosporomycetidae</taxon>
        <taxon>Mytilinidiales</taxon>
        <taxon>Mytilinidiaceae</taxon>
        <taxon>Lophium</taxon>
    </lineage>
</organism>
<keyword evidence="7" id="KW-0005">Acetoin biosynthesis</keyword>
<protein>
    <recommendedName>
        <fullName evidence="5">Alpha-acetolactate decarboxylase</fullName>
        <ecNumber evidence="4">4.1.1.5</ecNumber>
    </recommendedName>
</protein>
<dbReference type="GO" id="GO:0047605">
    <property type="term" value="F:acetolactate decarboxylase activity"/>
    <property type="evidence" value="ECO:0007669"/>
    <property type="project" value="UniProtKB-EC"/>
</dbReference>
<dbReference type="EC" id="4.1.1.5" evidence="4"/>
<keyword evidence="8" id="KW-0456">Lyase</keyword>
<gene>
    <name evidence="9" type="ORF">BU16DRAFT_52318</name>
</gene>